<dbReference type="EMBL" id="UINC01172613">
    <property type="protein sequence ID" value="SVD77770.1"/>
    <property type="molecule type" value="Genomic_DNA"/>
</dbReference>
<protein>
    <submittedName>
        <fullName evidence="1">Uncharacterized protein</fullName>
    </submittedName>
</protein>
<evidence type="ECO:0000313" key="1">
    <source>
        <dbReference type="EMBL" id="SVD77770.1"/>
    </source>
</evidence>
<sequence>PITLIKKINIVDPPRLIKVMKFSLNQSIKLSLDSISIS</sequence>
<proteinExistence type="predicted"/>
<dbReference type="AlphaFoldDB" id="A0A382Y3R3"/>
<accession>A0A382Y3R3</accession>
<feature type="non-terminal residue" evidence="1">
    <location>
        <position position="1"/>
    </location>
</feature>
<gene>
    <name evidence="1" type="ORF">METZ01_LOCUS430624</name>
</gene>
<name>A0A382Y3R3_9ZZZZ</name>
<organism evidence="1">
    <name type="scientific">marine metagenome</name>
    <dbReference type="NCBI Taxonomy" id="408172"/>
    <lineage>
        <taxon>unclassified sequences</taxon>
        <taxon>metagenomes</taxon>
        <taxon>ecological metagenomes</taxon>
    </lineage>
</organism>
<reference evidence="1" key="1">
    <citation type="submission" date="2018-05" db="EMBL/GenBank/DDBJ databases">
        <authorList>
            <person name="Lanie J.A."/>
            <person name="Ng W.-L."/>
            <person name="Kazmierczak K.M."/>
            <person name="Andrzejewski T.M."/>
            <person name="Davidsen T.M."/>
            <person name="Wayne K.J."/>
            <person name="Tettelin H."/>
            <person name="Glass J.I."/>
            <person name="Rusch D."/>
            <person name="Podicherti R."/>
            <person name="Tsui H.-C.T."/>
            <person name="Winkler M.E."/>
        </authorList>
    </citation>
    <scope>NUCLEOTIDE SEQUENCE</scope>
</reference>